<sequence length="168" mass="18976">MDVNGSLNAQARYVLDQVSALEGVISQSISRSWEQEYKCKDLADEVSRLKRQLRDSVPLGSRDGPSKAPVTALEASLGERTIYLEARLARVVERLGDEISRNWELEYRCKDLNENVLRLKTELRGCVRQSDVASPRLNPRTALERSLEDRIMELEGGVGQTRARSKSM</sequence>
<proteinExistence type="predicted"/>
<comment type="caution">
    <text evidence="1">The sequence shown here is derived from an EMBL/GenBank/DDBJ whole genome shotgun (WGS) entry which is preliminary data.</text>
</comment>
<evidence type="ECO:0000313" key="1">
    <source>
        <dbReference type="EMBL" id="KAK3365363.1"/>
    </source>
</evidence>
<accession>A0AAE0JW32</accession>
<dbReference type="AlphaFoldDB" id="A0AAE0JW32"/>
<reference evidence="1" key="2">
    <citation type="submission" date="2023-06" db="EMBL/GenBank/DDBJ databases">
        <authorList>
            <consortium name="Lawrence Berkeley National Laboratory"/>
            <person name="Haridas S."/>
            <person name="Hensen N."/>
            <person name="Bonometti L."/>
            <person name="Westerberg I."/>
            <person name="Brannstrom I.O."/>
            <person name="Guillou S."/>
            <person name="Cros-Aarteil S."/>
            <person name="Calhoun S."/>
            <person name="Kuo A."/>
            <person name="Mondo S."/>
            <person name="Pangilinan J."/>
            <person name="Riley R."/>
            <person name="Labutti K."/>
            <person name="Andreopoulos B."/>
            <person name="Lipzen A."/>
            <person name="Chen C."/>
            <person name="Yanf M."/>
            <person name="Daum C."/>
            <person name="Ng V."/>
            <person name="Clum A."/>
            <person name="Steindorff A."/>
            <person name="Ohm R."/>
            <person name="Martin F."/>
            <person name="Silar P."/>
            <person name="Natvig D."/>
            <person name="Lalanne C."/>
            <person name="Gautier V."/>
            <person name="Ament-Velasquez S.L."/>
            <person name="Kruys A."/>
            <person name="Hutchinson M.I."/>
            <person name="Powell A.J."/>
            <person name="Barry K."/>
            <person name="Miller A.N."/>
            <person name="Grigoriev I.V."/>
            <person name="Debuchy R."/>
            <person name="Gladieux P."/>
            <person name="Thoren M.H."/>
            <person name="Johannesson H."/>
        </authorList>
    </citation>
    <scope>NUCLEOTIDE SEQUENCE</scope>
    <source>
        <strain evidence="1">CBS 958.72</strain>
    </source>
</reference>
<reference evidence="1" key="1">
    <citation type="journal article" date="2023" name="Mol. Phylogenet. Evol.">
        <title>Genome-scale phylogeny and comparative genomics of the fungal order Sordariales.</title>
        <authorList>
            <person name="Hensen N."/>
            <person name="Bonometti L."/>
            <person name="Westerberg I."/>
            <person name="Brannstrom I.O."/>
            <person name="Guillou S."/>
            <person name="Cros-Aarteil S."/>
            <person name="Calhoun S."/>
            <person name="Haridas S."/>
            <person name="Kuo A."/>
            <person name="Mondo S."/>
            <person name="Pangilinan J."/>
            <person name="Riley R."/>
            <person name="LaButti K."/>
            <person name="Andreopoulos B."/>
            <person name="Lipzen A."/>
            <person name="Chen C."/>
            <person name="Yan M."/>
            <person name="Daum C."/>
            <person name="Ng V."/>
            <person name="Clum A."/>
            <person name="Steindorff A."/>
            <person name="Ohm R.A."/>
            <person name="Martin F."/>
            <person name="Silar P."/>
            <person name="Natvig D.O."/>
            <person name="Lalanne C."/>
            <person name="Gautier V."/>
            <person name="Ament-Velasquez S.L."/>
            <person name="Kruys A."/>
            <person name="Hutchinson M.I."/>
            <person name="Powell A.J."/>
            <person name="Barry K."/>
            <person name="Miller A.N."/>
            <person name="Grigoriev I.V."/>
            <person name="Debuchy R."/>
            <person name="Gladieux P."/>
            <person name="Hiltunen Thoren M."/>
            <person name="Johannesson H."/>
        </authorList>
    </citation>
    <scope>NUCLEOTIDE SEQUENCE</scope>
    <source>
        <strain evidence="1">CBS 958.72</strain>
    </source>
</reference>
<protein>
    <submittedName>
        <fullName evidence="1">Uncharacterized protein</fullName>
    </submittedName>
</protein>
<name>A0AAE0JW32_9PEZI</name>
<keyword evidence="2" id="KW-1185">Reference proteome</keyword>
<evidence type="ECO:0000313" key="2">
    <source>
        <dbReference type="Proteomes" id="UP001287356"/>
    </source>
</evidence>
<dbReference type="Proteomes" id="UP001287356">
    <property type="component" value="Unassembled WGS sequence"/>
</dbReference>
<dbReference type="EMBL" id="JAULSN010000009">
    <property type="protein sequence ID" value="KAK3365363.1"/>
    <property type="molecule type" value="Genomic_DNA"/>
</dbReference>
<organism evidence="1 2">
    <name type="scientific">Lasiosphaeria ovina</name>
    <dbReference type="NCBI Taxonomy" id="92902"/>
    <lineage>
        <taxon>Eukaryota</taxon>
        <taxon>Fungi</taxon>
        <taxon>Dikarya</taxon>
        <taxon>Ascomycota</taxon>
        <taxon>Pezizomycotina</taxon>
        <taxon>Sordariomycetes</taxon>
        <taxon>Sordariomycetidae</taxon>
        <taxon>Sordariales</taxon>
        <taxon>Lasiosphaeriaceae</taxon>
        <taxon>Lasiosphaeria</taxon>
    </lineage>
</organism>
<gene>
    <name evidence="1" type="ORF">B0T24DRAFT_584220</name>
</gene>